<evidence type="ECO:0000313" key="2">
    <source>
        <dbReference type="Proteomes" id="UP001168575"/>
    </source>
</evidence>
<name>A0AA43RGZ5_9ACTN</name>
<gene>
    <name evidence="1" type="ORF">Q3982_03165</name>
</gene>
<reference evidence="1" key="1">
    <citation type="submission" date="2023-07" db="EMBL/GenBank/DDBJ databases">
        <title>Between Cages and Wild: Unraveling the Impact of Captivity on Animal Microbiomes and Antimicrobial Resistance.</title>
        <authorList>
            <person name="Schmartz G.P."/>
            <person name="Rehner J."/>
            <person name="Schuff M.J."/>
            <person name="Becker S.L."/>
            <person name="Kravczyk M."/>
            <person name="Gurevich A."/>
            <person name="Francke R."/>
            <person name="Mueller R."/>
            <person name="Keller V."/>
            <person name="Keller A."/>
        </authorList>
    </citation>
    <scope>NUCLEOTIDE SEQUENCE</scope>
    <source>
        <strain evidence="1">S12M_St_49</strain>
    </source>
</reference>
<proteinExistence type="predicted"/>
<sequence>MISHVVKIPSKFVSMDLKIIVDNGIGESKLFIGDDSRRNEFDDFFGFGTSIKYRFDRENLLCYLHEAKLEYIHHFFNQYKNVDLEKWERNVELV</sequence>
<protein>
    <submittedName>
        <fullName evidence="1">Uncharacterized protein</fullName>
    </submittedName>
</protein>
<organism evidence="1 2">
    <name type="scientific">Phoenicibacter congonensis</name>
    <dbReference type="NCBI Taxonomy" id="1944646"/>
    <lineage>
        <taxon>Bacteria</taxon>
        <taxon>Bacillati</taxon>
        <taxon>Actinomycetota</taxon>
        <taxon>Coriobacteriia</taxon>
        <taxon>Eggerthellales</taxon>
        <taxon>Eggerthellaceae</taxon>
        <taxon>Phoenicibacter</taxon>
    </lineage>
</organism>
<dbReference type="Proteomes" id="UP001168575">
    <property type="component" value="Unassembled WGS sequence"/>
</dbReference>
<dbReference type="AlphaFoldDB" id="A0AA43RGZ5"/>
<accession>A0AA43RGZ5</accession>
<evidence type="ECO:0000313" key="1">
    <source>
        <dbReference type="EMBL" id="MDO4841659.1"/>
    </source>
</evidence>
<comment type="caution">
    <text evidence="1">The sequence shown here is derived from an EMBL/GenBank/DDBJ whole genome shotgun (WGS) entry which is preliminary data.</text>
</comment>
<keyword evidence="2" id="KW-1185">Reference proteome</keyword>
<dbReference type="EMBL" id="JAUMVS010000036">
    <property type="protein sequence ID" value="MDO4841659.1"/>
    <property type="molecule type" value="Genomic_DNA"/>
</dbReference>